<reference evidence="1 2" key="1">
    <citation type="submission" date="2017-09" db="EMBL/GenBank/DDBJ databases">
        <title>Large-scale bioinformatics analysis of Bacillus genomes uncovers conserved roles of natural products in bacterial physiology.</title>
        <authorList>
            <consortium name="Agbiome Team Llc"/>
            <person name="Bleich R.M."/>
            <person name="Grubbs K.J."/>
            <person name="Santa Maria K.C."/>
            <person name="Allen S.E."/>
            <person name="Farag S."/>
            <person name="Shank E.A."/>
            <person name="Bowers A."/>
        </authorList>
    </citation>
    <scope>NUCLEOTIDE SEQUENCE [LARGE SCALE GENOMIC DNA]</scope>
    <source>
        <strain evidence="1 2">AFS025165</strain>
    </source>
</reference>
<name>A0A0N8NWG7_BACCE</name>
<dbReference type="AlphaFoldDB" id="A0A0N8NWG7"/>
<protein>
    <submittedName>
        <fullName evidence="1">Uncharacterized protein</fullName>
    </submittedName>
</protein>
<dbReference type="RefSeq" id="WP_060486854.1">
    <property type="nucleotide sequence ID" value="NZ_NTQT01000045.1"/>
</dbReference>
<dbReference type="EMBL" id="NTQT01000045">
    <property type="protein sequence ID" value="PFC69928.1"/>
    <property type="molecule type" value="Genomic_DNA"/>
</dbReference>
<accession>A0A0N8NWG7</accession>
<proteinExistence type="predicted"/>
<dbReference type="Proteomes" id="UP000220226">
    <property type="component" value="Unassembled WGS sequence"/>
</dbReference>
<sequence length="99" mass="11038">MSVFINYAITPKVFNPNLTSLPNNRISFIPTPKESSKNICYLLETFYLGKKIKQLLVNGTILKASIFVGFHNRSGLATFIDESGDITVVNCERIDAIVL</sequence>
<comment type="caution">
    <text evidence="1">The sequence shown here is derived from an EMBL/GenBank/DDBJ whole genome shotgun (WGS) entry which is preliminary data.</text>
</comment>
<evidence type="ECO:0000313" key="1">
    <source>
        <dbReference type="EMBL" id="PFC69928.1"/>
    </source>
</evidence>
<organism evidence="1 2">
    <name type="scientific">Bacillus cereus</name>
    <dbReference type="NCBI Taxonomy" id="1396"/>
    <lineage>
        <taxon>Bacteria</taxon>
        <taxon>Bacillati</taxon>
        <taxon>Bacillota</taxon>
        <taxon>Bacilli</taxon>
        <taxon>Bacillales</taxon>
        <taxon>Bacillaceae</taxon>
        <taxon>Bacillus</taxon>
        <taxon>Bacillus cereus group</taxon>
    </lineage>
</organism>
<gene>
    <name evidence="1" type="ORF">CN290_28530</name>
</gene>
<evidence type="ECO:0000313" key="2">
    <source>
        <dbReference type="Proteomes" id="UP000220226"/>
    </source>
</evidence>